<proteinExistence type="predicted"/>
<sequence length="161" mass="18871">MVRNESYTIDSIAQALFIVNRHAKTAPNPRQLYNMKKQAITKLLNENRATKVGLHFSDHPKLSHQHSTLLIKVSDYYFHIPPTKDDFKQMKHLGNLDKDYRNPKPQMSLTQAKKILSKLLGWKYPDTNKSDDQKQRYSSYFTPSSLGQLNSSTHKNKYWKY</sequence>
<dbReference type="EMBL" id="JASTZU010000058">
    <property type="protein sequence ID" value="MDL4842160.1"/>
    <property type="molecule type" value="Genomic_DNA"/>
</dbReference>
<accession>A0ABT7L8F0</accession>
<reference evidence="1 2" key="1">
    <citation type="submission" date="2023-06" db="EMBL/GenBank/DDBJ databases">
        <title>Aquibacillus rhizosphaerae LR5S19.</title>
        <authorList>
            <person name="Sun J.-Q."/>
        </authorList>
    </citation>
    <scope>NUCLEOTIDE SEQUENCE [LARGE SCALE GENOMIC DNA]</scope>
    <source>
        <strain evidence="1 2">LR5S19</strain>
    </source>
</reference>
<dbReference type="Pfam" id="PF14177">
    <property type="entry name" value="YkyB"/>
    <property type="match status" value="1"/>
</dbReference>
<protein>
    <submittedName>
        <fullName evidence="1">YkyB family protein</fullName>
    </submittedName>
</protein>
<comment type="caution">
    <text evidence="1">The sequence shown here is derived from an EMBL/GenBank/DDBJ whole genome shotgun (WGS) entry which is preliminary data.</text>
</comment>
<dbReference type="InterPro" id="IPR025552">
    <property type="entry name" value="YkyB"/>
</dbReference>
<dbReference type="RefSeq" id="WP_285933444.1">
    <property type="nucleotide sequence ID" value="NZ_JASTZU010000058.1"/>
</dbReference>
<keyword evidence="2" id="KW-1185">Reference proteome</keyword>
<name>A0ABT7L8F0_9BACI</name>
<organism evidence="1 2">
    <name type="scientific">Aquibacillus rhizosphaerae</name>
    <dbReference type="NCBI Taxonomy" id="3051431"/>
    <lineage>
        <taxon>Bacteria</taxon>
        <taxon>Bacillati</taxon>
        <taxon>Bacillota</taxon>
        <taxon>Bacilli</taxon>
        <taxon>Bacillales</taxon>
        <taxon>Bacillaceae</taxon>
        <taxon>Aquibacillus</taxon>
    </lineage>
</organism>
<evidence type="ECO:0000313" key="2">
    <source>
        <dbReference type="Proteomes" id="UP001235343"/>
    </source>
</evidence>
<dbReference type="Proteomes" id="UP001235343">
    <property type="component" value="Unassembled WGS sequence"/>
</dbReference>
<evidence type="ECO:0000313" key="1">
    <source>
        <dbReference type="EMBL" id="MDL4842160.1"/>
    </source>
</evidence>
<gene>
    <name evidence="1" type="ORF">QQS35_17110</name>
</gene>